<dbReference type="InterPro" id="IPR007208">
    <property type="entry name" value="MrpF/PhaF-like"/>
</dbReference>
<accession>A0ABP9PJR4</accession>
<feature type="transmembrane region" description="Helical" evidence="6">
    <location>
        <begin position="6"/>
        <end position="24"/>
    </location>
</feature>
<evidence type="ECO:0000256" key="5">
    <source>
        <dbReference type="ARBA" id="ARBA00023136"/>
    </source>
</evidence>
<keyword evidence="5 6" id="KW-0472">Membrane</keyword>
<evidence type="ECO:0000313" key="8">
    <source>
        <dbReference type="Proteomes" id="UP001428817"/>
    </source>
</evidence>
<reference evidence="8" key="1">
    <citation type="journal article" date="2019" name="Int. J. Syst. Evol. Microbiol.">
        <title>The Global Catalogue of Microorganisms (GCM) 10K type strain sequencing project: providing services to taxonomists for standard genome sequencing and annotation.</title>
        <authorList>
            <consortium name="The Broad Institute Genomics Platform"/>
            <consortium name="The Broad Institute Genome Sequencing Center for Infectious Disease"/>
            <person name="Wu L."/>
            <person name="Ma J."/>
        </authorList>
    </citation>
    <scope>NUCLEOTIDE SEQUENCE [LARGE SCALE GENOMIC DNA]</scope>
    <source>
        <strain evidence="8">JCM 18303</strain>
    </source>
</reference>
<evidence type="ECO:0000256" key="4">
    <source>
        <dbReference type="ARBA" id="ARBA00022989"/>
    </source>
</evidence>
<evidence type="ECO:0008006" key="9">
    <source>
        <dbReference type="Google" id="ProtNLM"/>
    </source>
</evidence>
<proteinExistence type="predicted"/>
<comment type="subcellular location">
    <subcellularLocation>
        <location evidence="1">Cell membrane</location>
        <topology evidence="1">Multi-pass membrane protein</topology>
    </subcellularLocation>
</comment>
<evidence type="ECO:0000256" key="2">
    <source>
        <dbReference type="ARBA" id="ARBA00022475"/>
    </source>
</evidence>
<dbReference type="Pfam" id="PF04066">
    <property type="entry name" value="MrpF_PhaF"/>
    <property type="match status" value="1"/>
</dbReference>
<feature type="transmembrane region" description="Helical" evidence="6">
    <location>
        <begin position="56"/>
        <end position="76"/>
    </location>
</feature>
<keyword evidence="8" id="KW-1185">Reference proteome</keyword>
<keyword evidence="2" id="KW-1003">Cell membrane</keyword>
<keyword evidence="3 6" id="KW-0812">Transmembrane</keyword>
<name>A0ABP9PJR4_9PSEU</name>
<evidence type="ECO:0000256" key="1">
    <source>
        <dbReference type="ARBA" id="ARBA00004651"/>
    </source>
</evidence>
<organism evidence="7 8">
    <name type="scientific">Pseudonocardia eucalypti</name>
    <dbReference type="NCBI Taxonomy" id="648755"/>
    <lineage>
        <taxon>Bacteria</taxon>
        <taxon>Bacillati</taxon>
        <taxon>Actinomycetota</taxon>
        <taxon>Actinomycetes</taxon>
        <taxon>Pseudonocardiales</taxon>
        <taxon>Pseudonocardiaceae</taxon>
        <taxon>Pseudonocardia</taxon>
    </lineage>
</organism>
<dbReference type="Proteomes" id="UP001428817">
    <property type="component" value="Unassembled WGS sequence"/>
</dbReference>
<evidence type="ECO:0000256" key="3">
    <source>
        <dbReference type="ARBA" id="ARBA00022692"/>
    </source>
</evidence>
<sequence length="84" mass="8793">MSPWLLGAAALLVGGLGPAVLLTMRGDPVRRLLGLQLAGPVTVLVLLLLAQGLGQSMYLIVPLCLALVGFTGTLVFTRLMRPRA</sequence>
<gene>
    <name evidence="7" type="ORF">GCM10023321_08650</name>
</gene>
<dbReference type="EMBL" id="BAABJP010000003">
    <property type="protein sequence ID" value="GAA5147597.1"/>
    <property type="molecule type" value="Genomic_DNA"/>
</dbReference>
<comment type="caution">
    <text evidence="7">The sequence shown here is derived from an EMBL/GenBank/DDBJ whole genome shotgun (WGS) entry which is preliminary data.</text>
</comment>
<keyword evidence="4 6" id="KW-1133">Transmembrane helix</keyword>
<evidence type="ECO:0000256" key="6">
    <source>
        <dbReference type="SAM" id="Phobius"/>
    </source>
</evidence>
<protein>
    <recommendedName>
        <fullName evidence="9">Multiple resistance and pH regulation protein F</fullName>
    </recommendedName>
</protein>
<feature type="transmembrane region" description="Helical" evidence="6">
    <location>
        <begin position="31"/>
        <end position="50"/>
    </location>
</feature>
<dbReference type="RefSeq" id="WP_185064854.1">
    <property type="nucleotide sequence ID" value="NZ_BAABJP010000003.1"/>
</dbReference>
<evidence type="ECO:0000313" key="7">
    <source>
        <dbReference type="EMBL" id="GAA5147597.1"/>
    </source>
</evidence>